<dbReference type="GO" id="GO:0003700">
    <property type="term" value="F:DNA-binding transcription factor activity"/>
    <property type="evidence" value="ECO:0007669"/>
    <property type="project" value="InterPro"/>
</dbReference>
<evidence type="ECO:0000256" key="2">
    <source>
        <dbReference type="ARBA" id="ARBA00023125"/>
    </source>
</evidence>
<dbReference type="Gene3D" id="1.10.10.60">
    <property type="entry name" value="Homeodomain-like"/>
    <property type="match status" value="1"/>
</dbReference>
<dbReference type="PANTHER" id="PTHR47894">
    <property type="entry name" value="HTH-TYPE TRANSCRIPTIONAL REGULATOR GADX"/>
    <property type="match status" value="1"/>
</dbReference>
<dbReference type="PANTHER" id="PTHR47894:SF1">
    <property type="entry name" value="HTH-TYPE TRANSCRIPTIONAL REGULATOR VQSM"/>
    <property type="match status" value="1"/>
</dbReference>
<feature type="domain" description="HTH araC/xylS-type" evidence="4">
    <location>
        <begin position="237"/>
        <end position="335"/>
    </location>
</feature>
<accession>A0A2S5KHK0</accession>
<dbReference type="InterPro" id="IPR018060">
    <property type="entry name" value="HTH_AraC"/>
</dbReference>
<keyword evidence="3" id="KW-0804">Transcription</keyword>
<dbReference type="GO" id="GO:0005829">
    <property type="term" value="C:cytosol"/>
    <property type="evidence" value="ECO:0007669"/>
    <property type="project" value="TreeGrafter"/>
</dbReference>
<evidence type="ECO:0000313" key="6">
    <source>
        <dbReference type="Proteomes" id="UP000238196"/>
    </source>
</evidence>
<sequence length="346" mass="38741">MTDLITFKVAGDWLALMREMGAKPAQLFKHAQLAPDLLQREDAHLSITDYFRLWHSLAALTAREDAPLKVARSVSTTHFSPAQFACFCSADLNHGLRRLAQYQKLQGPLRLVPEITADHTRISIECLATHEPVPFALGMTELVLITQRARLATGSPVTPSRVELPQLPEATSPFEAFFGCTPSRGAHFAVTFRQQDAARPFVVATETMKKAEGMWRFFDALQVSPQALNDSGYSLTEQVRAALLLMLPSGRCAIDDAAALLDLNKRTLQRKLEEQGQHFQHLLNQLRRDLACHYLIHSAYTLAEVAFLLDFQDIHSFIRAFRSWTGTTPGEYRLSGGWWQSSALPV</sequence>
<reference evidence="5 6" key="1">
    <citation type="submission" date="2018-02" db="EMBL/GenBank/DDBJ databases">
        <title>novel marine gammaproteobacteria from coastal saline agro ecosystem.</title>
        <authorList>
            <person name="Krishnan R."/>
            <person name="Ramesh Kumar N."/>
        </authorList>
    </citation>
    <scope>NUCLEOTIDE SEQUENCE [LARGE SCALE GENOMIC DNA]</scope>
    <source>
        <strain evidence="5 6">228</strain>
    </source>
</reference>
<evidence type="ECO:0000256" key="1">
    <source>
        <dbReference type="ARBA" id="ARBA00023015"/>
    </source>
</evidence>
<protein>
    <submittedName>
        <fullName evidence="5">AraC family transcriptional regulator</fullName>
    </submittedName>
</protein>
<dbReference type="InterPro" id="IPR009057">
    <property type="entry name" value="Homeodomain-like_sf"/>
</dbReference>
<proteinExistence type="predicted"/>
<dbReference type="Pfam" id="PF12625">
    <property type="entry name" value="Arabinose_bd"/>
    <property type="match status" value="1"/>
</dbReference>
<comment type="caution">
    <text evidence="5">The sequence shown here is derived from an EMBL/GenBank/DDBJ whole genome shotgun (WGS) entry which is preliminary data.</text>
</comment>
<dbReference type="GO" id="GO:0000976">
    <property type="term" value="F:transcription cis-regulatory region binding"/>
    <property type="evidence" value="ECO:0007669"/>
    <property type="project" value="TreeGrafter"/>
</dbReference>
<dbReference type="SUPFAM" id="SSF46689">
    <property type="entry name" value="Homeodomain-like"/>
    <property type="match status" value="1"/>
</dbReference>
<dbReference type="InterPro" id="IPR032687">
    <property type="entry name" value="AraC-type_N"/>
</dbReference>
<dbReference type="AlphaFoldDB" id="A0A2S5KHK0"/>
<dbReference type="SMART" id="SM00342">
    <property type="entry name" value="HTH_ARAC"/>
    <property type="match status" value="1"/>
</dbReference>
<dbReference type="OrthoDB" id="8584243at2"/>
<dbReference type="Proteomes" id="UP000238196">
    <property type="component" value="Unassembled WGS sequence"/>
</dbReference>
<gene>
    <name evidence="5" type="ORF">C4K68_26700</name>
</gene>
<dbReference type="Pfam" id="PF12833">
    <property type="entry name" value="HTH_18"/>
    <property type="match status" value="1"/>
</dbReference>
<keyword evidence="1" id="KW-0805">Transcription regulation</keyword>
<name>A0A2S5KHK0_9PROT</name>
<dbReference type="PROSITE" id="PS01124">
    <property type="entry name" value="HTH_ARAC_FAMILY_2"/>
    <property type="match status" value="1"/>
</dbReference>
<evidence type="ECO:0000313" key="5">
    <source>
        <dbReference type="EMBL" id="PPC74250.1"/>
    </source>
</evidence>
<evidence type="ECO:0000259" key="4">
    <source>
        <dbReference type="PROSITE" id="PS01124"/>
    </source>
</evidence>
<keyword evidence="2" id="KW-0238">DNA-binding</keyword>
<evidence type="ECO:0000256" key="3">
    <source>
        <dbReference type="ARBA" id="ARBA00023163"/>
    </source>
</evidence>
<dbReference type="EMBL" id="PRLP01000154">
    <property type="protein sequence ID" value="PPC74250.1"/>
    <property type="molecule type" value="Genomic_DNA"/>
</dbReference>
<organism evidence="5 6">
    <name type="scientific">Proteobacteria bacterium 228</name>
    <dbReference type="NCBI Taxonomy" id="2083153"/>
    <lineage>
        <taxon>Bacteria</taxon>
        <taxon>Pseudomonadati</taxon>
        <taxon>Pseudomonadota</taxon>
    </lineage>
</organism>